<evidence type="ECO:0000313" key="3">
    <source>
        <dbReference type="WBParaSite" id="Hba_02885"/>
    </source>
</evidence>
<dbReference type="Proteomes" id="UP000095283">
    <property type="component" value="Unplaced"/>
</dbReference>
<evidence type="ECO:0000256" key="1">
    <source>
        <dbReference type="SAM" id="MobiDB-lite"/>
    </source>
</evidence>
<evidence type="ECO:0000313" key="2">
    <source>
        <dbReference type="Proteomes" id="UP000095283"/>
    </source>
</evidence>
<keyword evidence="2" id="KW-1185">Reference proteome</keyword>
<reference evidence="3" key="1">
    <citation type="submission" date="2016-11" db="UniProtKB">
        <authorList>
            <consortium name="WormBaseParasite"/>
        </authorList>
    </citation>
    <scope>IDENTIFICATION</scope>
</reference>
<sequence length="31" mass="3787">MWRKTNCERNAIPEDSTKDTQQRRVYDFINA</sequence>
<accession>A0A1I7WDE1</accession>
<protein>
    <submittedName>
        <fullName evidence="3">DUF3950 domain-containing protein</fullName>
    </submittedName>
</protein>
<feature type="region of interest" description="Disordered" evidence="1">
    <location>
        <begin position="1"/>
        <end position="31"/>
    </location>
</feature>
<organism evidence="2 3">
    <name type="scientific">Heterorhabditis bacteriophora</name>
    <name type="common">Entomopathogenic nematode worm</name>
    <dbReference type="NCBI Taxonomy" id="37862"/>
    <lineage>
        <taxon>Eukaryota</taxon>
        <taxon>Metazoa</taxon>
        <taxon>Ecdysozoa</taxon>
        <taxon>Nematoda</taxon>
        <taxon>Chromadorea</taxon>
        <taxon>Rhabditida</taxon>
        <taxon>Rhabditina</taxon>
        <taxon>Rhabditomorpha</taxon>
        <taxon>Strongyloidea</taxon>
        <taxon>Heterorhabditidae</taxon>
        <taxon>Heterorhabditis</taxon>
    </lineage>
</organism>
<proteinExistence type="predicted"/>
<name>A0A1I7WDE1_HETBA</name>
<dbReference type="AlphaFoldDB" id="A0A1I7WDE1"/>
<dbReference type="WBParaSite" id="Hba_02885">
    <property type="protein sequence ID" value="Hba_02885"/>
    <property type="gene ID" value="Hba_02885"/>
</dbReference>